<proteinExistence type="predicted"/>
<feature type="non-terminal residue" evidence="1">
    <location>
        <position position="71"/>
    </location>
</feature>
<dbReference type="AlphaFoldDB" id="A0A061R6E0"/>
<accession>A0A061R6E0</accession>
<organism evidence="1">
    <name type="scientific">Tetraselmis sp. GSL018</name>
    <dbReference type="NCBI Taxonomy" id="582737"/>
    <lineage>
        <taxon>Eukaryota</taxon>
        <taxon>Viridiplantae</taxon>
        <taxon>Chlorophyta</taxon>
        <taxon>core chlorophytes</taxon>
        <taxon>Chlorodendrophyceae</taxon>
        <taxon>Chlorodendrales</taxon>
        <taxon>Chlorodendraceae</taxon>
        <taxon>Tetraselmis</taxon>
    </lineage>
</organism>
<name>A0A061R6E0_9CHLO</name>
<sequence length="71" mass="7299">MLAPDIRPQVCPACAHSTGNLGGSGSPLLCFGLIIVCLMGGPEETVRALEAARPTALCGAQNRWCVPPCCC</sequence>
<gene>
    <name evidence="1" type="ORF">TSPGSL018_8612</name>
</gene>
<evidence type="ECO:0000313" key="1">
    <source>
        <dbReference type="EMBL" id="JAC68482.1"/>
    </source>
</evidence>
<dbReference type="EMBL" id="GBEZ01017897">
    <property type="protein sequence ID" value="JAC68482.1"/>
    <property type="molecule type" value="Transcribed_RNA"/>
</dbReference>
<reference evidence="1" key="1">
    <citation type="submission" date="2014-05" db="EMBL/GenBank/DDBJ databases">
        <title>The transcriptome of the halophilic microalga Tetraselmis sp. GSL018 isolated from the Great Salt Lake, Utah.</title>
        <authorList>
            <person name="Jinkerson R.E."/>
            <person name="D'Adamo S."/>
            <person name="Posewitz M.C."/>
        </authorList>
    </citation>
    <scope>NUCLEOTIDE SEQUENCE</scope>
    <source>
        <strain evidence="1">GSL018</strain>
    </source>
</reference>
<protein>
    <submittedName>
        <fullName evidence="1">Uncharacterized protein</fullName>
    </submittedName>
</protein>